<dbReference type="KEGG" id="vg:40079197"/>
<organism evidence="1 2">
    <name type="scientific">Gordonia phage Katyusha</name>
    <dbReference type="NCBI Taxonomy" id="1821555"/>
    <lineage>
        <taxon>Viruses</taxon>
        <taxon>Duplodnaviria</taxon>
        <taxon>Heunggongvirae</taxon>
        <taxon>Uroviricota</taxon>
        <taxon>Caudoviricetes</taxon>
        <taxon>Demosthenesvirus</taxon>
        <taxon>Demosthenesvirus katyusha</taxon>
    </lineage>
</organism>
<evidence type="ECO:0000313" key="2">
    <source>
        <dbReference type="Proteomes" id="UP000223856"/>
    </source>
</evidence>
<dbReference type="EMBL" id="KU963258">
    <property type="protein sequence ID" value="AMS03436.1"/>
    <property type="molecule type" value="Genomic_DNA"/>
</dbReference>
<dbReference type="Proteomes" id="UP000223856">
    <property type="component" value="Segment"/>
</dbReference>
<reference evidence="1 2" key="1">
    <citation type="submission" date="2016-03" db="EMBL/GenBank/DDBJ databases">
        <authorList>
            <person name="Green D.E."/>
            <person name="Kennedy B.V."/>
            <person name="Kocak B.Z."/>
            <person name="Moretti M.L."/>
            <person name="Onelangsy F.L."/>
            <person name="Mezghani N.A."/>
            <person name="Thompson P.K."/>
            <person name="Ulbrich M.C."/>
            <person name="Furbee E.C."/>
            <person name="Grubb S.R."/>
            <person name="Warner M.H."/>
            <person name="Montgomery M.T."/>
            <person name="Garlena R.A."/>
            <person name="Russell D.A."/>
            <person name="Pope W.H."/>
            <person name="Jacobs-Sera D."/>
            <person name="Hendrix R.W."/>
            <person name="Hatfull G.F."/>
        </authorList>
    </citation>
    <scope>NUCLEOTIDE SEQUENCE [LARGE SCALE GENOMIC DNA]</scope>
</reference>
<protein>
    <submittedName>
        <fullName evidence="1">Uncharacterized protein</fullName>
    </submittedName>
</protein>
<keyword evidence="2" id="KW-1185">Reference proteome</keyword>
<dbReference type="GeneID" id="40079197"/>
<dbReference type="RefSeq" id="YP_009603317.1">
    <property type="nucleotide sequence ID" value="NC_041950.1"/>
</dbReference>
<sequence>MELHLVLHLKDGKVEVDDGVLDLSPGEEISPEELAEVCSEEVMTEMENVDGLQAIVNQITAWGFKLDSVEAEAVGFDDEEEYGVK</sequence>
<name>A0A142KBF3_9CAUD</name>
<evidence type="ECO:0000313" key="1">
    <source>
        <dbReference type="EMBL" id="AMS03436.1"/>
    </source>
</evidence>
<accession>A0A142KBF3</accession>
<proteinExistence type="predicted"/>
<gene>
    <name evidence="1" type="primary">43</name>
    <name evidence="1" type="ORF">SEA_KATYUSHA_43</name>
</gene>